<gene>
    <name evidence="4" type="ORF">KUA55_10505</name>
</gene>
<proteinExistence type="predicted"/>
<sequence>MNFFVNKAMGIGNSGVEHAQFYRAKCFDIAGIPYKFVFTELVRNLHEAMEKWHLADDQVINLWETFVLGEDYVYNGAAKKYEHKTTIDIDFTKTHRLKRTVTSSGLLIVEHMEKSLSKKNKEMLLVSEYQVEIYNYQTMERKIIFEWIDHPNREKLMQNIHIYDFEGENLFFRNEVLLQRFFFHYLDAKFEGSSNFFIDRGQETESALIHNRPEHSHLIEIIHADHLSDRDEPSAPLWNNFYEYSLNRARMLNKWIISTELQRQDLLVDFPGEENRFVTIPVGGIRDYDETEIEKLPADKKPTKFITASRLAGEKHIDVLVRAMHQLHEEYPENILDIYGQGGEDIKIRKVIEELDAGDYVKLKGHSDNLEAVYQEYDVFLSASYSEGFGLTYIEALNAGLPIVTFNARFGALELVKEGINGFLKDYSRTDETFSVNKMAEGIQQMMKADFSELQANTRKSVSQYQDSVIANEWRELVDAL</sequence>
<evidence type="ECO:0000256" key="1">
    <source>
        <dbReference type="ARBA" id="ARBA00022676"/>
    </source>
</evidence>
<feature type="domain" description="Glycosyl transferase family 1" evidence="3">
    <location>
        <begin position="290"/>
        <end position="458"/>
    </location>
</feature>
<comment type="caution">
    <text evidence="4">The sequence shown here is derived from an EMBL/GenBank/DDBJ whole genome shotgun (WGS) entry which is preliminary data.</text>
</comment>
<accession>A0ABS6TDV3</accession>
<evidence type="ECO:0000256" key="2">
    <source>
        <dbReference type="ARBA" id="ARBA00022679"/>
    </source>
</evidence>
<dbReference type="EMBL" id="JAHUZB010000004">
    <property type="protein sequence ID" value="MBV7391112.1"/>
    <property type="molecule type" value="Genomic_DNA"/>
</dbReference>
<dbReference type="Proteomes" id="UP000774130">
    <property type="component" value="Unassembled WGS sequence"/>
</dbReference>
<dbReference type="GO" id="GO:0016757">
    <property type="term" value="F:glycosyltransferase activity"/>
    <property type="evidence" value="ECO:0007669"/>
    <property type="project" value="UniProtKB-KW"/>
</dbReference>
<dbReference type="PANTHER" id="PTHR12526:SF629">
    <property type="entry name" value="TEICHURONIC ACID BIOSYNTHESIS GLYCOSYLTRANSFERASE TUAH-RELATED"/>
    <property type="match status" value="1"/>
</dbReference>
<dbReference type="RefSeq" id="WP_218326200.1">
    <property type="nucleotide sequence ID" value="NZ_JAHUZB010000004.1"/>
</dbReference>
<reference evidence="4 5" key="1">
    <citation type="submission" date="2021-06" db="EMBL/GenBank/DDBJ databases">
        <title>Enterococcus alishanensis sp. nov., a novel lactic acid bacterium isolated from fresh coffee beans.</title>
        <authorList>
            <person name="Chen Y.-S."/>
        </authorList>
    </citation>
    <scope>NUCLEOTIDE SEQUENCE [LARGE SCALE GENOMIC DNA]</scope>
    <source>
        <strain evidence="4 5">ALS3</strain>
    </source>
</reference>
<dbReference type="EC" id="2.4.-.-" evidence="4"/>
<organism evidence="4 5">
    <name type="scientific">Enterococcus alishanensis</name>
    <dbReference type="NCBI Taxonomy" id="1303817"/>
    <lineage>
        <taxon>Bacteria</taxon>
        <taxon>Bacillati</taxon>
        <taxon>Bacillota</taxon>
        <taxon>Bacilli</taxon>
        <taxon>Lactobacillales</taxon>
        <taxon>Enterococcaceae</taxon>
        <taxon>Enterococcus</taxon>
    </lineage>
</organism>
<evidence type="ECO:0000313" key="4">
    <source>
        <dbReference type="EMBL" id="MBV7391112.1"/>
    </source>
</evidence>
<keyword evidence="5" id="KW-1185">Reference proteome</keyword>
<dbReference type="InterPro" id="IPR001296">
    <property type="entry name" value="Glyco_trans_1"/>
</dbReference>
<evidence type="ECO:0000313" key="5">
    <source>
        <dbReference type="Proteomes" id="UP000774130"/>
    </source>
</evidence>
<name>A0ABS6TDV3_9ENTE</name>
<dbReference type="PANTHER" id="PTHR12526">
    <property type="entry name" value="GLYCOSYLTRANSFERASE"/>
    <property type="match status" value="1"/>
</dbReference>
<keyword evidence="1 4" id="KW-0328">Glycosyltransferase</keyword>
<evidence type="ECO:0000259" key="3">
    <source>
        <dbReference type="Pfam" id="PF00534"/>
    </source>
</evidence>
<protein>
    <submittedName>
        <fullName evidence="4">Glycosyltransferase</fullName>
        <ecNumber evidence="4">2.4.-.-</ecNumber>
    </submittedName>
</protein>
<keyword evidence="2 4" id="KW-0808">Transferase</keyword>
<dbReference type="Pfam" id="PF00534">
    <property type="entry name" value="Glycos_transf_1"/>
    <property type="match status" value="1"/>
</dbReference>